<evidence type="ECO:0000259" key="4">
    <source>
        <dbReference type="Pfam" id="PF22725"/>
    </source>
</evidence>
<dbReference type="Gene3D" id="3.40.50.720">
    <property type="entry name" value="NAD(P)-binding Rossmann-like Domain"/>
    <property type="match status" value="1"/>
</dbReference>
<evidence type="ECO:0000313" key="6">
    <source>
        <dbReference type="Proteomes" id="UP000188993"/>
    </source>
</evidence>
<dbReference type="SUPFAM" id="SSF51735">
    <property type="entry name" value="NAD(P)-binding Rossmann-fold domains"/>
    <property type="match status" value="1"/>
</dbReference>
<dbReference type="InterPro" id="IPR036291">
    <property type="entry name" value="NAD(P)-bd_dom_sf"/>
</dbReference>
<dbReference type="PANTHER" id="PTHR22604:SF105">
    <property type="entry name" value="TRANS-1,2-DIHYDROBENZENE-1,2-DIOL DEHYDROGENASE"/>
    <property type="match status" value="1"/>
</dbReference>
<dbReference type="EC" id="1.1.99.28" evidence="5"/>
<dbReference type="Pfam" id="PF22725">
    <property type="entry name" value="GFO_IDH_MocA_C3"/>
    <property type="match status" value="1"/>
</dbReference>
<name>A0A1S6IMR9_9LACT</name>
<sequence length="323" mass="36589">MKWAILGAGNIANEFARSFQSEKSELYAVASRSFEKAKVFAEKYKIPVSYGSYEEMLADESITAVYIATPHSHHYEQMKQCLEAGKHVFCEKVITTRKNQLDEVLNLANSKGLYVAEAMTIFHVPLYPKLKKWLSENHVGKLKMIHAPFGAQKPTDSPMYFYKMELAGGALFDIGTYALTFVLEFMSSNPTEILTMGNIHESGVDESSVILMRNKEQELATVELSFGANLPHIGVIAFEKGYLEIENYPRASKAVFTFLDGKQVMVEVEDQTPAFTHEINHFTDMVLTNGENPTIGRTQNVLKIMDVVRKKWNLVYPFEEMNK</sequence>
<gene>
    <name evidence="5" type="primary">gfo_1</name>
    <name evidence="5" type="ORF">BW727_100398</name>
</gene>
<dbReference type="InterPro" id="IPR055170">
    <property type="entry name" value="GFO_IDH_MocA-like_dom"/>
</dbReference>
<accession>A0A1S6IMR9</accession>
<keyword evidence="6" id="KW-1185">Reference proteome</keyword>
<dbReference type="Gene3D" id="3.30.360.10">
    <property type="entry name" value="Dihydrodipicolinate Reductase, domain 2"/>
    <property type="match status" value="1"/>
</dbReference>
<dbReference type="PANTHER" id="PTHR22604">
    <property type="entry name" value="OXIDOREDUCTASES"/>
    <property type="match status" value="1"/>
</dbReference>
<dbReference type="InterPro" id="IPR000683">
    <property type="entry name" value="Gfo/Idh/MocA-like_OxRdtase_N"/>
</dbReference>
<dbReference type="InterPro" id="IPR050984">
    <property type="entry name" value="Gfo/Idh/MocA_domain"/>
</dbReference>
<dbReference type="OrthoDB" id="9815825at2"/>
<dbReference type="EMBL" id="CP019728">
    <property type="protein sequence ID" value="AQS52791.1"/>
    <property type="molecule type" value="Genomic_DNA"/>
</dbReference>
<proteinExistence type="inferred from homology"/>
<evidence type="ECO:0000256" key="2">
    <source>
        <dbReference type="ARBA" id="ARBA00023002"/>
    </source>
</evidence>
<dbReference type="Pfam" id="PF01408">
    <property type="entry name" value="GFO_IDH_MocA"/>
    <property type="match status" value="1"/>
</dbReference>
<organism evidence="5 6">
    <name type="scientific">Jeotgalibaca dankookensis</name>
    <dbReference type="NCBI Taxonomy" id="708126"/>
    <lineage>
        <taxon>Bacteria</taxon>
        <taxon>Bacillati</taxon>
        <taxon>Bacillota</taxon>
        <taxon>Bacilli</taxon>
        <taxon>Lactobacillales</taxon>
        <taxon>Carnobacteriaceae</taxon>
        <taxon>Jeotgalibaca</taxon>
    </lineage>
</organism>
<evidence type="ECO:0000259" key="3">
    <source>
        <dbReference type="Pfam" id="PF01408"/>
    </source>
</evidence>
<dbReference type="STRING" id="708126.BW727_100398"/>
<dbReference type="GO" id="GO:0000166">
    <property type="term" value="F:nucleotide binding"/>
    <property type="evidence" value="ECO:0007669"/>
    <property type="project" value="InterPro"/>
</dbReference>
<keyword evidence="2 5" id="KW-0560">Oxidoreductase</keyword>
<dbReference type="SUPFAM" id="SSF55347">
    <property type="entry name" value="Glyceraldehyde-3-phosphate dehydrogenase-like, C-terminal domain"/>
    <property type="match status" value="1"/>
</dbReference>
<dbReference type="RefSeq" id="WP_062468346.1">
    <property type="nucleotide sequence ID" value="NZ_BBYN01000007.1"/>
</dbReference>
<feature type="domain" description="GFO/IDH/MocA-like oxidoreductase" evidence="4">
    <location>
        <begin position="129"/>
        <end position="241"/>
    </location>
</feature>
<dbReference type="KEGG" id="jda:BW727_100398"/>
<evidence type="ECO:0000256" key="1">
    <source>
        <dbReference type="ARBA" id="ARBA00010928"/>
    </source>
</evidence>
<dbReference type="Proteomes" id="UP000188993">
    <property type="component" value="Chromosome"/>
</dbReference>
<dbReference type="AlphaFoldDB" id="A0A1S6IMR9"/>
<comment type="similarity">
    <text evidence="1">Belongs to the Gfo/Idh/MocA family.</text>
</comment>
<reference evidence="5 6" key="1">
    <citation type="journal article" date="2014" name="Int. J. Syst. Evol. Microbiol.">
        <title>Jeotgalibaca dankookensis gen. nov., sp. nov., a member of the family Carnobacteriaceae, isolated from seujeot (Korean traditional food).</title>
        <authorList>
            <person name="Lee D.G."/>
            <person name="Trujillo M.E."/>
            <person name="Kang H."/>
            <person name="Ahn T.Y."/>
        </authorList>
    </citation>
    <scope>NUCLEOTIDE SEQUENCE [LARGE SCALE GENOMIC DNA]</scope>
    <source>
        <strain evidence="5 6">EX-07</strain>
    </source>
</reference>
<protein>
    <submittedName>
        <fullName evidence="5">Glucose--fructose oxidoreductase</fullName>
        <ecNumber evidence="5">1.1.99.28</ecNumber>
    </submittedName>
</protein>
<feature type="domain" description="Gfo/Idh/MocA-like oxidoreductase N-terminal" evidence="3">
    <location>
        <begin position="1"/>
        <end position="115"/>
    </location>
</feature>
<evidence type="ECO:0000313" key="5">
    <source>
        <dbReference type="EMBL" id="AQS52791.1"/>
    </source>
</evidence>
<dbReference type="GO" id="GO:0047061">
    <property type="term" value="F:glucose-fructose oxidoreductase activity"/>
    <property type="evidence" value="ECO:0007669"/>
    <property type="project" value="UniProtKB-EC"/>
</dbReference>